<proteinExistence type="predicted"/>
<evidence type="ECO:0000259" key="1">
    <source>
        <dbReference type="Pfam" id="PF01796"/>
    </source>
</evidence>
<feature type="domain" description="ChsH2 C-terminal OB-fold" evidence="1">
    <location>
        <begin position="51"/>
        <end position="112"/>
    </location>
</feature>
<protein>
    <submittedName>
        <fullName evidence="2">Putative nucleic acid binding protein</fullName>
    </submittedName>
</protein>
<dbReference type="AlphaFoldDB" id="A0A075GYN7"/>
<dbReference type="SUPFAM" id="SSF50249">
    <property type="entry name" value="Nucleic acid-binding proteins"/>
    <property type="match status" value="1"/>
</dbReference>
<accession>A0A075GYN7</accession>
<name>A0A075GYN7_9ARCH</name>
<dbReference type="InterPro" id="IPR052513">
    <property type="entry name" value="Thioester_dehydratase-like"/>
</dbReference>
<organism evidence="2">
    <name type="scientific">uncultured marine thaumarchaeote KM3_26_F01</name>
    <dbReference type="NCBI Taxonomy" id="1456108"/>
    <lineage>
        <taxon>Archaea</taxon>
        <taxon>Nitrososphaerota</taxon>
        <taxon>environmental samples</taxon>
    </lineage>
</organism>
<dbReference type="InterPro" id="IPR002878">
    <property type="entry name" value="ChsH2_C"/>
</dbReference>
<reference evidence="2" key="1">
    <citation type="journal article" date="2014" name="Genome Biol. Evol.">
        <title>Pangenome evidence for extensive interdomain horizontal transfer affecting lineage core and shell genes in uncultured planktonic thaumarchaeota and euryarchaeota.</title>
        <authorList>
            <person name="Deschamps P."/>
            <person name="Zivanovic Y."/>
            <person name="Moreira D."/>
            <person name="Rodriguez-Valera F."/>
            <person name="Lopez-Garcia P."/>
        </authorList>
    </citation>
    <scope>NUCLEOTIDE SEQUENCE</scope>
</reference>
<dbReference type="PANTHER" id="PTHR34075">
    <property type="entry name" value="BLR3430 PROTEIN"/>
    <property type="match status" value="1"/>
</dbReference>
<dbReference type="PANTHER" id="PTHR34075:SF5">
    <property type="entry name" value="BLR3430 PROTEIN"/>
    <property type="match status" value="1"/>
</dbReference>
<evidence type="ECO:0000313" key="2">
    <source>
        <dbReference type="EMBL" id="AIF08030.1"/>
    </source>
</evidence>
<dbReference type="EMBL" id="KF900819">
    <property type="protein sequence ID" value="AIF08030.1"/>
    <property type="molecule type" value="Genomic_DNA"/>
</dbReference>
<dbReference type="InterPro" id="IPR012340">
    <property type="entry name" value="NA-bd_OB-fold"/>
</dbReference>
<dbReference type="Pfam" id="PF01796">
    <property type="entry name" value="OB_ChsH2_C"/>
    <property type="match status" value="1"/>
</dbReference>
<sequence>MSDEALFVNDIIEATRDGIIKAYQCTECNEMGVSVQALCKQCGNNKLNIKEISNVGKVVTYTIQTVAPDPFVNEVPYAWVIVELEDKIRITGWIPFISSKEQLSIGQKVKLVKSYKPGMVFEKLSE</sequence>